<evidence type="ECO:0000313" key="2">
    <source>
        <dbReference type="Proteomes" id="UP000466864"/>
    </source>
</evidence>
<evidence type="ECO:0000313" key="1">
    <source>
        <dbReference type="EMBL" id="MST81460.1"/>
    </source>
</evidence>
<proteinExistence type="predicted"/>
<comment type="caution">
    <text evidence="1">The sequence shown here is derived from an EMBL/GenBank/DDBJ whole genome shotgun (WGS) entry which is preliminary data.</text>
</comment>
<keyword evidence="2" id="KW-1185">Reference proteome</keyword>
<name>A0A7X2TNF2_9FIRM</name>
<dbReference type="Proteomes" id="UP000466864">
    <property type="component" value="Unassembled WGS sequence"/>
</dbReference>
<accession>A0A7X2TNF2</accession>
<gene>
    <name evidence="1" type="ORF">FYJ60_03920</name>
</gene>
<protein>
    <submittedName>
        <fullName evidence="1">Uncharacterized protein</fullName>
    </submittedName>
</protein>
<dbReference type="RefSeq" id="WP_154457265.1">
    <property type="nucleotide sequence ID" value="NZ_VUMV01000002.1"/>
</dbReference>
<organism evidence="1 2">
    <name type="scientific">Bilifractor porci</name>
    <dbReference type="NCBI Taxonomy" id="2606636"/>
    <lineage>
        <taxon>Bacteria</taxon>
        <taxon>Bacillati</taxon>
        <taxon>Bacillota</taxon>
        <taxon>Clostridia</taxon>
        <taxon>Lachnospirales</taxon>
        <taxon>Lachnospiraceae</taxon>
        <taxon>Bilifractor</taxon>
    </lineage>
</organism>
<sequence length="102" mass="11489">MFDFVSEKGMSAGNTHVKTTDNAAKLTFSMENVEKEVPVFSEYISKVQQKSYMEGYPVPGVKCNLITKVYIKPKRDKYFVANVEFSDMEALGYDAGLISKVE</sequence>
<dbReference type="EMBL" id="VUMV01000002">
    <property type="protein sequence ID" value="MST81460.1"/>
    <property type="molecule type" value="Genomic_DNA"/>
</dbReference>
<reference evidence="1 2" key="1">
    <citation type="submission" date="2019-08" db="EMBL/GenBank/DDBJ databases">
        <title>In-depth cultivation of the pig gut microbiome towards novel bacterial diversity and tailored functional studies.</title>
        <authorList>
            <person name="Wylensek D."/>
            <person name="Hitch T.C.A."/>
            <person name="Clavel T."/>
        </authorList>
    </citation>
    <scope>NUCLEOTIDE SEQUENCE [LARGE SCALE GENOMIC DNA]</scope>
    <source>
        <strain evidence="1 2">Oil+RF-744-WCA-WT-13</strain>
    </source>
</reference>
<dbReference type="AlphaFoldDB" id="A0A7X2TNF2"/>